<evidence type="ECO:0000313" key="6">
    <source>
        <dbReference type="Proteomes" id="UP001141619"/>
    </source>
</evidence>
<keyword evidence="6" id="KW-1185">Reference proteome</keyword>
<keyword evidence="5" id="KW-0966">Cell projection</keyword>
<dbReference type="AlphaFoldDB" id="A0A9X3Z6F5"/>
<comment type="caution">
    <text evidence="5">The sequence shown here is derived from an EMBL/GenBank/DDBJ whole genome shotgun (WGS) entry which is preliminary data.</text>
</comment>
<protein>
    <submittedName>
        <fullName evidence="5">Flagellin</fullName>
    </submittedName>
</protein>
<dbReference type="PANTHER" id="PTHR42792:SF1">
    <property type="entry name" value="FLAGELLAR HOOK-ASSOCIATED PROTEIN 3"/>
    <property type="match status" value="1"/>
</dbReference>
<accession>A0A9X3Z6F5</accession>
<dbReference type="InterPro" id="IPR001492">
    <property type="entry name" value="Flagellin"/>
</dbReference>
<proteinExistence type="inferred from homology"/>
<evidence type="ECO:0000313" key="5">
    <source>
        <dbReference type="EMBL" id="MDA5193022.1"/>
    </source>
</evidence>
<reference evidence="5" key="2">
    <citation type="journal article" date="2023" name="Syst. Appl. Microbiol.">
        <title>Govania unica gen. nov., sp. nov., a rare biosphere bacterium that represents a novel family in the class Alphaproteobacteria.</title>
        <authorList>
            <person name="Vandamme P."/>
            <person name="Peeters C."/>
            <person name="Hettiarachchi A."/>
            <person name="Cnockaert M."/>
            <person name="Carlier A."/>
        </authorList>
    </citation>
    <scope>NUCLEOTIDE SEQUENCE</scope>
    <source>
        <strain evidence="5">LMG 31809</strain>
    </source>
</reference>
<evidence type="ECO:0000259" key="4">
    <source>
        <dbReference type="Pfam" id="PF00700"/>
    </source>
</evidence>
<dbReference type="GO" id="GO:0009288">
    <property type="term" value="C:bacterial-type flagellum"/>
    <property type="evidence" value="ECO:0007669"/>
    <property type="project" value="UniProtKB-SubCell"/>
</dbReference>
<keyword evidence="3" id="KW-0975">Bacterial flagellum</keyword>
<dbReference type="SUPFAM" id="SSF64518">
    <property type="entry name" value="Phase 1 flagellin"/>
    <property type="match status" value="1"/>
</dbReference>
<dbReference type="Proteomes" id="UP001141619">
    <property type="component" value="Unassembled WGS sequence"/>
</dbReference>
<gene>
    <name evidence="5" type="ORF">NYP16_03495</name>
</gene>
<comment type="similarity">
    <text evidence="2">Belongs to the bacterial flagellin family.</text>
</comment>
<keyword evidence="5" id="KW-0969">Cilium</keyword>
<name>A0A9X3Z6F5_9PROT</name>
<evidence type="ECO:0000256" key="1">
    <source>
        <dbReference type="ARBA" id="ARBA00004365"/>
    </source>
</evidence>
<dbReference type="InterPro" id="IPR046358">
    <property type="entry name" value="Flagellin_C"/>
</dbReference>
<dbReference type="EMBL" id="JANWOI010000001">
    <property type="protein sequence ID" value="MDA5193022.1"/>
    <property type="molecule type" value="Genomic_DNA"/>
</dbReference>
<dbReference type="RefSeq" id="WP_274942720.1">
    <property type="nucleotide sequence ID" value="NZ_JANWOI010000001.1"/>
</dbReference>
<dbReference type="Pfam" id="PF00700">
    <property type="entry name" value="Flagellin_C"/>
    <property type="match status" value="1"/>
</dbReference>
<dbReference type="GO" id="GO:0005198">
    <property type="term" value="F:structural molecule activity"/>
    <property type="evidence" value="ECO:0007669"/>
    <property type="project" value="InterPro"/>
</dbReference>
<sequence>MTRVSSFGHNQSMVSQLLTNQSRLFDTQEQINTGKKSSTFSGYAREAQTLLGSKSLLSRNNGYTANLTDVQQKLEMNDLYLESTYKAADNLRQAITNALGTGSSVAFVEELKQAASIILSGLNAQMDGRYLFAGSRTDTKPVAANTLDDLKAAPDIASLLKNDSVNLSSRVGDNMDLEYGVLASDVGQGLLETIKAIADFDAGPLGPLSGNLTTAQRTFLEGQLGALNTSISTVQTEIAANGSRQGRVDILKDNLGVTKDFLTNFIADIEEVNMTEAVSRFNADQLALETSYKIVGQLSKLSLVNYL</sequence>
<evidence type="ECO:0000256" key="2">
    <source>
        <dbReference type="ARBA" id="ARBA00005709"/>
    </source>
</evidence>
<keyword evidence="5" id="KW-0282">Flagellum</keyword>
<reference evidence="5" key="1">
    <citation type="submission" date="2022-08" db="EMBL/GenBank/DDBJ databases">
        <authorList>
            <person name="Vandamme P."/>
            <person name="Hettiarachchi A."/>
            <person name="Peeters C."/>
            <person name="Cnockaert M."/>
            <person name="Carlier A."/>
        </authorList>
    </citation>
    <scope>NUCLEOTIDE SEQUENCE</scope>
    <source>
        <strain evidence="5">LMG 31809</strain>
    </source>
</reference>
<dbReference type="Gene3D" id="1.20.1330.10">
    <property type="entry name" value="f41 fragment of flagellin, N-terminal domain"/>
    <property type="match status" value="1"/>
</dbReference>
<organism evidence="5 6">
    <name type="scientific">Govanella unica</name>
    <dbReference type="NCBI Taxonomy" id="2975056"/>
    <lineage>
        <taxon>Bacteria</taxon>
        <taxon>Pseudomonadati</taxon>
        <taxon>Pseudomonadota</taxon>
        <taxon>Alphaproteobacteria</taxon>
        <taxon>Emcibacterales</taxon>
        <taxon>Govanellaceae</taxon>
        <taxon>Govanella</taxon>
    </lineage>
</organism>
<dbReference type="PANTHER" id="PTHR42792">
    <property type="entry name" value="FLAGELLIN"/>
    <property type="match status" value="1"/>
</dbReference>
<evidence type="ECO:0000256" key="3">
    <source>
        <dbReference type="ARBA" id="ARBA00023143"/>
    </source>
</evidence>
<feature type="domain" description="Flagellin C-terminal" evidence="4">
    <location>
        <begin position="226"/>
        <end position="307"/>
    </location>
</feature>
<comment type="subcellular location">
    <subcellularLocation>
        <location evidence="1">Bacterial flagellum</location>
    </subcellularLocation>
</comment>